<organism evidence="6 7">
    <name type="scientific">Laccaria amethystina LaAM-08-1</name>
    <dbReference type="NCBI Taxonomy" id="1095629"/>
    <lineage>
        <taxon>Eukaryota</taxon>
        <taxon>Fungi</taxon>
        <taxon>Dikarya</taxon>
        <taxon>Basidiomycota</taxon>
        <taxon>Agaricomycotina</taxon>
        <taxon>Agaricomycetes</taxon>
        <taxon>Agaricomycetidae</taxon>
        <taxon>Agaricales</taxon>
        <taxon>Agaricineae</taxon>
        <taxon>Hydnangiaceae</taxon>
        <taxon>Laccaria</taxon>
    </lineage>
</organism>
<keyword evidence="3" id="KW-0106">Calcium</keyword>
<dbReference type="GO" id="GO:0046872">
    <property type="term" value="F:metal ion binding"/>
    <property type="evidence" value="ECO:0007669"/>
    <property type="project" value="UniProtKB-KW"/>
</dbReference>
<evidence type="ECO:0000256" key="1">
    <source>
        <dbReference type="ARBA" id="ARBA00022723"/>
    </source>
</evidence>
<evidence type="ECO:0000256" key="4">
    <source>
        <dbReference type="ARBA" id="ARBA00023203"/>
    </source>
</evidence>
<reference evidence="7" key="2">
    <citation type="submission" date="2015-01" db="EMBL/GenBank/DDBJ databases">
        <title>Evolutionary Origins and Diversification of the Mycorrhizal Mutualists.</title>
        <authorList>
            <consortium name="DOE Joint Genome Institute"/>
            <consortium name="Mycorrhizal Genomics Consortium"/>
            <person name="Kohler A."/>
            <person name="Kuo A."/>
            <person name="Nagy L.G."/>
            <person name="Floudas D."/>
            <person name="Copeland A."/>
            <person name="Barry K.W."/>
            <person name="Cichocki N."/>
            <person name="Veneault-Fourrey C."/>
            <person name="LaButti K."/>
            <person name="Lindquist E.A."/>
            <person name="Lipzen A."/>
            <person name="Lundell T."/>
            <person name="Morin E."/>
            <person name="Murat C."/>
            <person name="Riley R."/>
            <person name="Ohm R."/>
            <person name="Sun H."/>
            <person name="Tunlid A."/>
            <person name="Henrissat B."/>
            <person name="Grigoriev I.V."/>
            <person name="Hibbett D.S."/>
            <person name="Martin F."/>
        </authorList>
    </citation>
    <scope>NUCLEOTIDE SEQUENCE [LARGE SCALE GENOMIC DNA]</scope>
    <source>
        <strain evidence="7">LaAM-08-1</strain>
    </source>
</reference>
<dbReference type="InterPro" id="IPR036872">
    <property type="entry name" value="CH_dom_sf"/>
</dbReference>
<dbReference type="CDD" id="cd21294">
    <property type="entry name" value="CH_FIMB_rpt1"/>
    <property type="match status" value="1"/>
</dbReference>
<dbReference type="GO" id="GO:0051639">
    <property type="term" value="P:actin filament network formation"/>
    <property type="evidence" value="ECO:0007669"/>
    <property type="project" value="TreeGrafter"/>
</dbReference>
<dbReference type="InterPro" id="IPR001589">
    <property type="entry name" value="Actinin_actin-bd_CS"/>
</dbReference>
<accession>A0A0C9XQ49</accession>
<dbReference type="AlphaFoldDB" id="A0A0C9XQ49"/>
<dbReference type="Proteomes" id="UP000054477">
    <property type="component" value="Unassembled WGS sequence"/>
</dbReference>
<dbReference type="GO" id="GO:0005884">
    <property type="term" value="C:actin filament"/>
    <property type="evidence" value="ECO:0007669"/>
    <property type="project" value="TreeGrafter"/>
</dbReference>
<feature type="domain" description="Calponin-homology (CH)" evidence="5">
    <location>
        <begin position="111"/>
        <end position="231"/>
    </location>
</feature>
<dbReference type="GO" id="GO:0030479">
    <property type="term" value="C:actin cortical patch"/>
    <property type="evidence" value="ECO:0007669"/>
    <property type="project" value="UniProtKB-ARBA"/>
</dbReference>
<evidence type="ECO:0000313" key="7">
    <source>
        <dbReference type="Proteomes" id="UP000054477"/>
    </source>
</evidence>
<dbReference type="PANTHER" id="PTHR19961">
    <property type="entry name" value="FIMBRIN/PLASTIN"/>
    <property type="match status" value="1"/>
</dbReference>
<name>A0A0C9XQ49_9AGAR</name>
<dbReference type="GO" id="GO:0032432">
    <property type="term" value="C:actin filament bundle"/>
    <property type="evidence" value="ECO:0007669"/>
    <property type="project" value="TreeGrafter"/>
</dbReference>
<dbReference type="InterPro" id="IPR001715">
    <property type="entry name" value="CH_dom"/>
</dbReference>
<proteinExistence type="predicted"/>
<evidence type="ECO:0000256" key="3">
    <source>
        <dbReference type="ARBA" id="ARBA00022837"/>
    </source>
</evidence>
<keyword evidence="1" id="KW-0479">Metal-binding</keyword>
<dbReference type="FunFam" id="1.10.418.10:FF:000010">
    <property type="entry name" value="Plastin-3 isoform 1"/>
    <property type="match status" value="1"/>
</dbReference>
<reference evidence="6 7" key="1">
    <citation type="submission" date="2014-04" db="EMBL/GenBank/DDBJ databases">
        <authorList>
            <consortium name="DOE Joint Genome Institute"/>
            <person name="Kuo A."/>
            <person name="Kohler A."/>
            <person name="Nagy L.G."/>
            <person name="Floudas D."/>
            <person name="Copeland A."/>
            <person name="Barry K.W."/>
            <person name="Cichocki N."/>
            <person name="Veneault-Fourrey C."/>
            <person name="LaButti K."/>
            <person name="Lindquist E.A."/>
            <person name="Lipzen A."/>
            <person name="Lundell T."/>
            <person name="Morin E."/>
            <person name="Murat C."/>
            <person name="Sun H."/>
            <person name="Tunlid A."/>
            <person name="Henrissat B."/>
            <person name="Grigoriev I.V."/>
            <person name="Hibbett D.S."/>
            <person name="Martin F."/>
            <person name="Nordberg H.P."/>
            <person name="Cantor M.N."/>
            <person name="Hua S.X."/>
        </authorList>
    </citation>
    <scope>NUCLEOTIDE SEQUENCE [LARGE SCALE GENOMIC DNA]</scope>
    <source>
        <strain evidence="6 7">LaAM-08-1</strain>
    </source>
</reference>
<sequence>MEALKLQKKYPEVSKDEMFDLVNRFNALSTDTPGRVDKSAVLHALQSSGQSYDLARETLKHVSVDASGKVELDDWVELNVKLRTKKDALTTKAGKVTVQGSNSNVSHTINEDERAEFTNHINLVIENDSDISNRYPIPTDTMQLFDECKDGLILCKLINDSVPDTIDTRVLNKPTGRKPLNAFQITENNNIVITSAKAIGCSVVNIGSSDLAEGREHLILGLIWQVIRRGLLSQVDIKLHPELYRLCEEGETIDDLLRLTPDQILLRWFNYHLKAAGWKRRVNNFSRDVMDGENYTVLLHQLKPDQCPIAPLQTRDLRTRAEQVLQNAANISCRKYLTPSSLIAGNPRLNLAFVANLFNTHPGLEPLDEQEAKDYGAVEDFDAEGEREARVFTLWLNSLGVEPGVFNLFENLKDGLIILQAFDKILPGSVIWRRVSKPKQGAGVASYASGGGDEDEGADIGVTPNQSTLSRFKAVENTNYVVDLAKQNGMRMVGIQGADIVDGRKTLVLGLVWQLMRMNIVKTLSELSKSSGGRPITDTEMLKWANTTAQNAKSGVRPIRSFKDPSITTGLFFLDLLDAIRPGIVDPNLVINVAESGDYEDRRQNAKLAISIARKMNALIFLVPEDIVDVRPRLILTFVGSLMSIAQ</sequence>
<dbReference type="SUPFAM" id="SSF47576">
    <property type="entry name" value="Calponin-homology domain, CH-domain"/>
    <property type="match status" value="1"/>
</dbReference>
<dbReference type="Pfam" id="PF00307">
    <property type="entry name" value="CH"/>
    <property type="match status" value="4"/>
</dbReference>
<dbReference type="GO" id="GO:0051017">
    <property type="term" value="P:actin filament bundle assembly"/>
    <property type="evidence" value="ECO:0007669"/>
    <property type="project" value="InterPro"/>
</dbReference>
<dbReference type="PROSITE" id="PS50021">
    <property type="entry name" value="CH"/>
    <property type="match status" value="4"/>
</dbReference>
<dbReference type="FunFam" id="1.10.418.10:FF:000016">
    <property type="entry name" value="Probable fimbrin"/>
    <property type="match status" value="1"/>
</dbReference>
<dbReference type="GO" id="GO:0110009">
    <property type="term" value="P:formin-nucleated actin cable organization"/>
    <property type="evidence" value="ECO:0007669"/>
    <property type="project" value="UniProtKB-ARBA"/>
</dbReference>
<dbReference type="PROSITE" id="PS00020">
    <property type="entry name" value="ACTININ_2"/>
    <property type="match status" value="1"/>
</dbReference>
<feature type="domain" description="Calponin-homology (CH)" evidence="5">
    <location>
        <begin position="386"/>
        <end position="520"/>
    </location>
</feature>
<keyword evidence="7" id="KW-1185">Reference proteome</keyword>
<dbReference type="InterPro" id="IPR011992">
    <property type="entry name" value="EF-hand-dom_pair"/>
</dbReference>
<keyword evidence="4" id="KW-0009">Actin-binding</keyword>
<evidence type="ECO:0000256" key="2">
    <source>
        <dbReference type="ARBA" id="ARBA00022737"/>
    </source>
</evidence>
<dbReference type="SMART" id="SM00033">
    <property type="entry name" value="CH"/>
    <property type="match status" value="4"/>
</dbReference>
<dbReference type="HOGENOM" id="CLU_015284_3_0_1"/>
<protein>
    <recommendedName>
        <fullName evidence="5">Calponin-homology (CH) domain-containing protein</fullName>
    </recommendedName>
</protein>
<feature type="domain" description="Calponin-homology (CH)" evidence="5">
    <location>
        <begin position="259"/>
        <end position="362"/>
    </location>
</feature>
<dbReference type="SUPFAM" id="SSF47473">
    <property type="entry name" value="EF-hand"/>
    <property type="match status" value="1"/>
</dbReference>
<evidence type="ECO:0000313" key="6">
    <source>
        <dbReference type="EMBL" id="KIJ99771.1"/>
    </source>
</evidence>
<dbReference type="Gene3D" id="1.10.418.10">
    <property type="entry name" value="Calponin-like domain"/>
    <property type="match status" value="4"/>
</dbReference>
<dbReference type="InterPro" id="IPR039959">
    <property type="entry name" value="Fimbrin/Plastin"/>
</dbReference>
<feature type="domain" description="Calponin-homology (CH)" evidence="5">
    <location>
        <begin position="535"/>
        <end position="647"/>
    </location>
</feature>
<dbReference type="EMBL" id="KN838640">
    <property type="protein sequence ID" value="KIJ99771.1"/>
    <property type="molecule type" value="Genomic_DNA"/>
</dbReference>
<gene>
    <name evidence="6" type="ORF">K443DRAFT_679723</name>
</gene>
<dbReference type="FunFam" id="1.10.418.10:FF:000042">
    <property type="entry name" value="Fimbrin, putative"/>
    <property type="match status" value="1"/>
</dbReference>
<dbReference type="OrthoDB" id="431378at2759"/>
<dbReference type="GO" id="GO:0051015">
    <property type="term" value="F:actin filament binding"/>
    <property type="evidence" value="ECO:0007669"/>
    <property type="project" value="InterPro"/>
</dbReference>
<dbReference type="CDD" id="cd21300">
    <property type="entry name" value="CH_FIMB_rpt3"/>
    <property type="match status" value="1"/>
</dbReference>
<keyword evidence="2" id="KW-0677">Repeat</keyword>
<dbReference type="PANTHER" id="PTHR19961:SF18">
    <property type="entry name" value="FI19014P1"/>
    <property type="match status" value="1"/>
</dbReference>
<dbReference type="CDD" id="cd21220">
    <property type="entry name" value="CH_PLS_FIM_rpt4"/>
    <property type="match status" value="1"/>
</dbReference>
<evidence type="ECO:0000259" key="5">
    <source>
        <dbReference type="PROSITE" id="PS50021"/>
    </source>
</evidence>
<dbReference type="STRING" id="1095629.A0A0C9XQ49"/>